<dbReference type="GeneID" id="38774568"/>
<feature type="transmembrane region" description="Helical" evidence="2">
    <location>
        <begin position="1018"/>
        <end position="1035"/>
    </location>
</feature>
<comment type="caution">
    <text evidence="4">The sequence shown here is derived from an EMBL/GenBank/DDBJ whole genome shotgun (WGS) entry which is preliminary data.</text>
</comment>
<proteinExistence type="predicted"/>
<feature type="transmembrane region" description="Helical" evidence="2">
    <location>
        <begin position="274"/>
        <end position="294"/>
    </location>
</feature>
<feature type="compositionally biased region" description="Basic and acidic residues" evidence="1">
    <location>
        <begin position="618"/>
        <end position="645"/>
    </location>
</feature>
<feature type="transmembrane region" description="Helical" evidence="2">
    <location>
        <begin position="94"/>
        <end position="117"/>
    </location>
</feature>
<dbReference type="STRING" id="139825.A0A401G660"/>
<dbReference type="GO" id="GO:0005227">
    <property type="term" value="F:calcium-activated cation channel activity"/>
    <property type="evidence" value="ECO:0007669"/>
    <property type="project" value="InterPro"/>
</dbReference>
<feature type="transmembrane region" description="Helical" evidence="2">
    <location>
        <begin position="952"/>
        <end position="972"/>
    </location>
</feature>
<protein>
    <recommendedName>
        <fullName evidence="3">CSC1/OSCA1-like 7TM region domain-containing protein</fullName>
    </recommendedName>
</protein>
<feature type="domain" description="CSC1/OSCA1-like 7TM region" evidence="3">
    <location>
        <begin position="761"/>
        <end position="1028"/>
    </location>
</feature>
<keyword evidence="2" id="KW-1133">Transmembrane helix</keyword>
<evidence type="ECO:0000313" key="5">
    <source>
        <dbReference type="Proteomes" id="UP000287166"/>
    </source>
</evidence>
<feature type="region of interest" description="Disordered" evidence="1">
    <location>
        <begin position="606"/>
        <end position="645"/>
    </location>
</feature>
<feature type="transmembrane region" description="Helical" evidence="2">
    <location>
        <begin position="808"/>
        <end position="835"/>
    </location>
</feature>
<feature type="transmembrane region" description="Helical" evidence="2">
    <location>
        <begin position="188"/>
        <end position="210"/>
    </location>
</feature>
<feature type="region of interest" description="Disordered" evidence="1">
    <location>
        <begin position="436"/>
        <end position="476"/>
    </location>
</feature>
<dbReference type="Proteomes" id="UP000287166">
    <property type="component" value="Unassembled WGS sequence"/>
</dbReference>
<dbReference type="Pfam" id="PF02714">
    <property type="entry name" value="RSN1_7TM"/>
    <property type="match status" value="1"/>
</dbReference>
<name>A0A401G660_9APHY</name>
<feature type="transmembrane region" description="Helical" evidence="2">
    <location>
        <begin position="49"/>
        <end position="74"/>
    </location>
</feature>
<evidence type="ECO:0000259" key="3">
    <source>
        <dbReference type="Pfam" id="PF02714"/>
    </source>
</evidence>
<evidence type="ECO:0000256" key="2">
    <source>
        <dbReference type="SAM" id="Phobius"/>
    </source>
</evidence>
<feature type="transmembrane region" description="Helical" evidence="2">
    <location>
        <begin position="761"/>
        <end position="788"/>
    </location>
</feature>
<organism evidence="4 5">
    <name type="scientific">Sparassis crispa</name>
    <dbReference type="NCBI Taxonomy" id="139825"/>
    <lineage>
        <taxon>Eukaryota</taxon>
        <taxon>Fungi</taxon>
        <taxon>Dikarya</taxon>
        <taxon>Basidiomycota</taxon>
        <taxon>Agaricomycotina</taxon>
        <taxon>Agaricomycetes</taxon>
        <taxon>Polyporales</taxon>
        <taxon>Sparassidaceae</taxon>
        <taxon>Sparassis</taxon>
    </lineage>
</organism>
<evidence type="ECO:0000256" key="1">
    <source>
        <dbReference type="SAM" id="MobiDB-lite"/>
    </source>
</evidence>
<keyword evidence="5" id="KW-1185">Reference proteome</keyword>
<gene>
    <name evidence="4" type="ORF">SCP_0105310</name>
</gene>
<evidence type="ECO:0000313" key="4">
    <source>
        <dbReference type="EMBL" id="GBE77651.1"/>
    </source>
</evidence>
<dbReference type="RefSeq" id="XP_027608564.1">
    <property type="nucleotide sequence ID" value="XM_027752763.1"/>
</dbReference>
<dbReference type="OrthoDB" id="2591106at2759"/>
<feature type="transmembrane region" description="Helical" evidence="2">
    <location>
        <begin position="895"/>
        <end position="919"/>
    </location>
</feature>
<feature type="transmembrane region" description="Helical" evidence="2">
    <location>
        <begin position="856"/>
        <end position="883"/>
    </location>
</feature>
<dbReference type="PANTHER" id="PTHR13018:SF5">
    <property type="entry name" value="RE44586P"/>
    <property type="match status" value="1"/>
</dbReference>
<keyword evidence="2" id="KW-0812">Transmembrane</keyword>
<feature type="transmembrane region" description="Helical" evidence="2">
    <location>
        <begin position="1041"/>
        <end position="1061"/>
    </location>
</feature>
<reference evidence="4 5" key="1">
    <citation type="journal article" date="2018" name="Sci. Rep.">
        <title>Genome sequence of the cauliflower mushroom Sparassis crispa (Hanabiratake) and its association with beneficial usage.</title>
        <authorList>
            <person name="Kiyama R."/>
            <person name="Furutani Y."/>
            <person name="Kawaguchi K."/>
            <person name="Nakanishi T."/>
        </authorList>
    </citation>
    <scope>NUCLEOTIDE SEQUENCE [LARGE SCALE GENOMIC DNA]</scope>
</reference>
<dbReference type="InParanoid" id="A0A401G660"/>
<sequence length="1243" mass="137742">MSCACASFSSATEATSTLVATPFSRKERRLRRDQNVYQTPMLYIARLPITLACSATTIIIKSVVLSFLAGALPAAQAAPDQPVCIGDGVDVSSIGLFSILVLCGTTGLLLWLFFAIIRPRYRQVYGLREWFVPQGLRPKPLSRSLLGFLFPETPLVPRIPTNTNSFGKSVARDAEPFLSDEELSQRTLWTAILIVSVWTFLSLAGLLPLYMVSTPCLAESAPPARYNGVYSALQDLSLLRLLQLLDMGNVTATGWSAYEIIHGHDAAPNARIRVIILTVFAIVLALAPALFLVVREFNKLVGNRERWINEKCEDQDMGWLSARQGPGFVGWGEKRVKDFLTKSGLSSSLETNETNNGRPNRRRRNQDEEEKGKLEIDIQGLFSISDTTTLAPLIEQRDEILENLEIAESKYIQSFRLSTPDPSMVDFQPTLPAISEDPNVPFKPIISRPRPLAPSASQHRRRRGHNPAIGSSSLPPTSYMMPSQFYKIHGVQGISNGQFTNVDEDIVSPAREPTLSDSINQRVVGSRFQEVNGSSLNFDHIPLGSQVTVNKGGHLEPIRIFESPIPDSDLYGEHDSWDTAAFGEGLPYGQWHAHQSQDPILNESEEDWVDVGSEDPEAFDHGEEYPEDTRRRPRPPRNEDHRETFPLRKRIVAVDEVPPHLRLQPRQPFVRPLSGLDHEALGVIYTDINIWRSKLKSINLDISEVQRESYNDVADGARIKGWLLVGRGLRFLPGVQLIEGRAKEDIRWDELQSERDIYSKVAYWITVVMITILLGIGLTAVAGLYLSTAPNYAHYLPFLQRLGEGNKVGGGIATCLASALAAILFTTLALTFVHYANDLNRSISVSASRLFGFKTIFYILALVPGIWLFTVGSILFAIHSFSIHLSESESVGNGVIYMSAFALMLVLAVAVGSPALLMLQPLRFWRVIRTEKYAVTPRQRFRAVYPGAYNPSYALSCSVIAIMYASAFSLIFPLVAPAALLLLLLTLVAHRFLVGYVYGRTLSQTGGLLQIWLVRRTGTLLAFQPLILGLILLSRRLWVEGGILCGVALFVLAFVEGYCTWRTRQPGRDSLTAITLDSLEKFTRAARPGAERAMDQESTSLVSSARNTRTRGSYASILDMMSMTLAVAPSPSETRGPVPLDTETLDDLTATERAARTHPDAPPHLPPLPFADHAEEMAGMLYAPELLAPPPVIWLPNDVGGVGRSEAYDLQRHHDLRVTLDVRAKEDAASRRSSVRRVHVNDS</sequence>
<feature type="compositionally biased region" description="Acidic residues" evidence="1">
    <location>
        <begin position="606"/>
        <end position="617"/>
    </location>
</feature>
<dbReference type="AlphaFoldDB" id="A0A401G660"/>
<dbReference type="GO" id="GO:0005886">
    <property type="term" value="C:plasma membrane"/>
    <property type="evidence" value="ECO:0007669"/>
    <property type="project" value="TreeGrafter"/>
</dbReference>
<dbReference type="InterPro" id="IPR045122">
    <property type="entry name" value="Csc1-like"/>
</dbReference>
<feature type="transmembrane region" description="Helical" evidence="2">
    <location>
        <begin position="978"/>
        <end position="998"/>
    </location>
</feature>
<dbReference type="InterPro" id="IPR003864">
    <property type="entry name" value="CSC1/OSCA1-like_7TM"/>
</dbReference>
<keyword evidence="2" id="KW-0472">Membrane</keyword>
<dbReference type="EMBL" id="BFAD01000001">
    <property type="protein sequence ID" value="GBE77651.1"/>
    <property type="molecule type" value="Genomic_DNA"/>
</dbReference>
<accession>A0A401G660</accession>
<dbReference type="PANTHER" id="PTHR13018">
    <property type="entry name" value="PROBABLE MEMBRANE PROTEIN DUF221-RELATED"/>
    <property type="match status" value="1"/>
</dbReference>
<feature type="region of interest" description="Disordered" evidence="1">
    <location>
        <begin position="347"/>
        <end position="371"/>
    </location>
</feature>